<dbReference type="InterPro" id="IPR018202">
    <property type="entry name" value="Ser_caboxypep_ser_AS"/>
</dbReference>
<evidence type="ECO:0000256" key="4">
    <source>
        <dbReference type="ARBA" id="ARBA00022729"/>
    </source>
</evidence>
<proteinExistence type="inferred from homology"/>
<evidence type="ECO:0000256" key="6">
    <source>
        <dbReference type="ARBA" id="ARBA00023180"/>
    </source>
</evidence>
<accession>A0A0H5QZK3</accession>
<keyword evidence="3 7" id="KW-0645">Protease</keyword>
<dbReference type="EC" id="3.4.16.-" evidence="7"/>
<evidence type="ECO:0000256" key="3">
    <source>
        <dbReference type="ARBA" id="ARBA00022670"/>
    </source>
</evidence>
<dbReference type="PANTHER" id="PTHR11802:SF3">
    <property type="entry name" value="RETINOID-INDUCIBLE SERINE CARBOXYPEPTIDASE"/>
    <property type="match status" value="1"/>
</dbReference>
<keyword evidence="4 7" id="KW-0732">Signal</keyword>
<dbReference type="PANTHER" id="PTHR11802">
    <property type="entry name" value="SERINE PROTEASE FAMILY S10 SERINE CARBOXYPEPTIDASE"/>
    <property type="match status" value="1"/>
</dbReference>
<dbReference type="InterPro" id="IPR029058">
    <property type="entry name" value="AB_hydrolase_fold"/>
</dbReference>
<dbReference type="AlphaFoldDB" id="A0A0H5QZK3"/>
<dbReference type="GO" id="GO:0004185">
    <property type="term" value="F:serine-type carboxypeptidase activity"/>
    <property type="evidence" value="ECO:0007669"/>
    <property type="project" value="UniProtKB-UniRule"/>
</dbReference>
<dbReference type="PROSITE" id="PS00131">
    <property type="entry name" value="CARBOXYPEPT_SER_SER"/>
    <property type="match status" value="1"/>
</dbReference>
<dbReference type="PROSITE" id="PS00560">
    <property type="entry name" value="CARBOXYPEPT_SER_HIS"/>
    <property type="match status" value="1"/>
</dbReference>
<comment type="similarity">
    <text evidence="1 7">Belongs to the peptidase S10 family.</text>
</comment>
<dbReference type="PRINTS" id="PR00724">
    <property type="entry name" value="CRBOXYPTASEC"/>
</dbReference>
<dbReference type="EMBL" id="HACM01000557">
    <property type="protein sequence ID" value="CRZ00999.1"/>
    <property type="molecule type" value="Transcribed_RNA"/>
</dbReference>
<evidence type="ECO:0000256" key="1">
    <source>
        <dbReference type="ARBA" id="ARBA00009431"/>
    </source>
</evidence>
<keyword evidence="6" id="KW-0325">Glycoprotein</keyword>
<evidence type="ECO:0000313" key="8">
    <source>
        <dbReference type="EMBL" id="CRZ00999.1"/>
    </source>
</evidence>
<reference evidence="8" key="1">
    <citation type="submission" date="2015-04" db="EMBL/GenBank/DDBJ databases">
        <title>The genome sequence of the plant pathogenic Rhizarian Plasmodiophora brassicae reveals insights in its biotrophic life cycle and the origin of chitin synthesis.</title>
        <authorList>
            <person name="Schwelm A."/>
            <person name="Fogelqvist J."/>
            <person name="Knaust A."/>
            <person name="Julke S."/>
            <person name="Lilja T."/>
            <person name="Dhandapani V."/>
            <person name="Bonilla-Rosso G."/>
            <person name="Karlsson M."/>
            <person name="Shevchenko A."/>
            <person name="Choi S.R."/>
            <person name="Kim H.G."/>
            <person name="Park J.Y."/>
            <person name="Lim Y.P."/>
            <person name="Ludwig-Muller J."/>
            <person name="Dixelius C."/>
        </authorList>
    </citation>
    <scope>NUCLEOTIDE SEQUENCE</scope>
    <source>
        <tissue evidence="8">Potato root galls</tissue>
    </source>
</reference>
<dbReference type="SUPFAM" id="SSF53474">
    <property type="entry name" value="alpha/beta-Hydrolases"/>
    <property type="match status" value="1"/>
</dbReference>
<sequence length="480" mass="53710">MMSAFWVLCLAVAVSVSGGDTGIPVEDELILDIPAAEAYIASAPTFWGQARRRSQVFGHRSRSTSAGVPQFSKEWGQVKWIPGYGESKEKQYSGYISFGEPNDQKHLFYYLVGLDPAKPTVLWLQGGPGVSSLYGSFAEIGPYEVHDDMTVTERIESWHQDANLLFIDNPVGTGFSFSDKPTSLDHNEVTIANDLVDFLQIFYRRHSELRETDFFIFGESYGGKYVPSLARAILKHNRNVSPDLSLRLAGIAVGNGWTHPETQLMHYDDVAFMKGLIDERQAATASGLAHEVYKMVQAKNFTKASQSCDSLVGYIQKCGANFSPYNVREFTEEKPLPFYDWLNKPDVRHAFHVGNISWGFDSDAVMKALEDDIMRSALPAMKEVLESNEIKVLVYNGGDDFICNLIGTEEVYLSLQWTGQGQYLKADRRPWYNSNKEVAGFVRKAGVFTQLSVNSAGHMVPTDQPSNARQLLQTFLHGEF</sequence>
<protein>
    <recommendedName>
        <fullName evidence="7">Carboxypeptidase</fullName>
        <ecNumber evidence="7">3.4.16.-</ecNumber>
    </recommendedName>
</protein>
<dbReference type="Pfam" id="PF00450">
    <property type="entry name" value="Peptidase_S10"/>
    <property type="match status" value="1"/>
</dbReference>
<dbReference type="InterPro" id="IPR001563">
    <property type="entry name" value="Peptidase_S10"/>
</dbReference>
<evidence type="ECO:0000256" key="7">
    <source>
        <dbReference type="RuleBase" id="RU361156"/>
    </source>
</evidence>
<keyword evidence="5 7" id="KW-0378">Hydrolase</keyword>
<organism evidence="8">
    <name type="scientific">Spongospora subterranea</name>
    <dbReference type="NCBI Taxonomy" id="70186"/>
    <lineage>
        <taxon>Eukaryota</taxon>
        <taxon>Sar</taxon>
        <taxon>Rhizaria</taxon>
        <taxon>Endomyxa</taxon>
        <taxon>Phytomyxea</taxon>
        <taxon>Plasmodiophorida</taxon>
        <taxon>Plasmodiophoridae</taxon>
        <taxon>Spongospora</taxon>
    </lineage>
</organism>
<dbReference type="Gene3D" id="3.40.50.1820">
    <property type="entry name" value="alpha/beta hydrolase"/>
    <property type="match status" value="1"/>
</dbReference>
<dbReference type="GO" id="GO:0006508">
    <property type="term" value="P:proteolysis"/>
    <property type="evidence" value="ECO:0007669"/>
    <property type="project" value="UniProtKB-KW"/>
</dbReference>
<dbReference type="InterPro" id="IPR033124">
    <property type="entry name" value="Ser_caboxypep_his_AS"/>
</dbReference>
<keyword evidence="2 7" id="KW-0121">Carboxypeptidase</keyword>
<name>A0A0H5QZK3_9EUKA</name>
<evidence type="ECO:0000256" key="5">
    <source>
        <dbReference type="ARBA" id="ARBA00022801"/>
    </source>
</evidence>
<feature type="signal peptide" evidence="7">
    <location>
        <begin position="1"/>
        <end position="18"/>
    </location>
</feature>
<evidence type="ECO:0000256" key="2">
    <source>
        <dbReference type="ARBA" id="ARBA00022645"/>
    </source>
</evidence>
<feature type="chain" id="PRO_5005119023" description="Carboxypeptidase" evidence="7">
    <location>
        <begin position="19"/>
        <end position="480"/>
    </location>
</feature>